<dbReference type="Gene3D" id="3.50.50.60">
    <property type="entry name" value="FAD/NAD(P)-binding domain"/>
    <property type="match status" value="1"/>
</dbReference>
<evidence type="ECO:0000313" key="9">
    <source>
        <dbReference type="Proteomes" id="UP001215598"/>
    </source>
</evidence>
<keyword evidence="6" id="KW-0472">Membrane</keyword>
<dbReference type="Pfam" id="PF01494">
    <property type="entry name" value="FAD_binding_3"/>
    <property type="match status" value="1"/>
</dbReference>
<dbReference type="PRINTS" id="PR00420">
    <property type="entry name" value="RNGMNOXGNASE"/>
</dbReference>
<dbReference type="InterPro" id="IPR036188">
    <property type="entry name" value="FAD/NAD-bd_sf"/>
</dbReference>
<dbReference type="SUPFAM" id="SSF51905">
    <property type="entry name" value="FAD/NAD(P)-binding domain"/>
    <property type="match status" value="1"/>
</dbReference>
<evidence type="ECO:0000259" key="7">
    <source>
        <dbReference type="Pfam" id="PF01494"/>
    </source>
</evidence>
<keyword evidence="6" id="KW-1133">Transmembrane helix</keyword>
<comment type="caution">
    <text evidence="8">The sequence shown here is derived from an EMBL/GenBank/DDBJ whole genome shotgun (WGS) entry which is preliminary data.</text>
</comment>
<dbReference type="GO" id="GO:0004497">
    <property type="term" value="F:monooxygenase activity"/>
    <property type="evidence" value="ECO:0007669"/>
    <property type="project" value="UniProtKB-KW"/>
</dbReference>
<name>A0AAD7HZT9_9AGAR</name>
<evidence type="ECO:0000256" key="1">
    <source>
        <dbReference type="ARBA" id="ARBA00007992"/>
    </source>
</evidence>
<evidence type="ECO:0000256" key="4">
    <source>
        <dbReference type="ARBA" id="ARBA00023002"/>
    </source>
</evidence>
<dbReference type="GO" id="GO:0071949">
    <property type="term" value="F:FAD binding"/>
    <property type="evidence" value="ECO:0007669"/>
    <property type="project" value="InterPro"/>
</dbReference>
<feature type="domain" description="FAD-binding" evidence="7">
    <location>
        <begin position="28"/>
        <end position="194"/>
    </location>
</feature>
<sequence length="476" mass="52630">MSQEKASPTFSVSPRLLNRIQSLKIYFVIIGAGVTGLSCAIALRRNGHRVTVIEKNRNITDPQHRRGVRMPPNLTKILINWGLKDRLQAISVKLETIHVVEAYDGELLGVQDCEAELLTETRGEYLFAHLSDLMLLLYDEAIKLGVEIVFGTKATNIQSTKTGDDSGRWTINTDVGQTRCPDVIVGADGFGGLTHRILLDEISDENESNDEDSNAESDDEYNTLFCWLGHGRSVIGYPIGGTEEFALCAYGPDTEGNVVSGITELLNGTEPRLRNLLSPIVSSGTLQRHPVIMGKPLKNWVQAGGLVLVGTGAHPLPPGSMQEKAMDVEDGAILARLFSYLRSPDHIGTLLSAFDELRRGRCEGVMKSEASIMQYKCMPEGEHNARDDTLRAKKAAGIPALQAGGDQEEMQEWREVKEVFGFEVEDNADEWWLIWGAPRFRREVSNEVEAPGTLGWDAQVQHEVNMRSSDKRGHPQ</sequence>
<evidence type="ECO:0000313" key="8">
    <source>
        <dbReference type="EMBL" id="KAJ7730763.1"/>
    </source>
</evidence>
<evidence type="ECO:0000256" key="5">
    <source>
        <dbReference type="ARBA" id="ARBA00023033"/>
    </source>
</evidence>
<dbReference type="InterPro" id="IPR050493">
    <property type="entry name" value="FAD-dep_Monooxygenase_BioMet"/>
</dbReference>
<organism evidence="8 9">
    <name type="scientific">Mycena metata</name>
    <dbReference type="NCBI Taxonomy" id="1033252"/>
    <lineage>
        <taxon>Eukaryota</taxon>
        <taxon>Fungi</taxon>
        <taxon>Dikarya</taxon>
        <taxon>Basidiomycota</taxon>
        <taxon>Agaricomycotina</taxon>
        <taxon>Agaricomycetes</taxon>
        <taxon>Agaricomycetidae</taxon>
        <taxon>Agaricales</taxon>
        <taxon>Marasmiineae</taxon>
        <taxon>Mycenaceae</taxon>
        <taxon>Mycena</taxon>
    </lineage>
</organism>
<keyword evidence="5" id="KW-0503">Monooxygenase</keyword>
<dbReference type="EMBL" id="JARKIB010000157">
    <property type="protein sequence ID" value="KAJ7730763.1"/>
    <property type="molecule type" value="Genomic_DNA"/>
</dbReference>
<reference evidence="8" key="1">
    <citation type="submission" date="2023-03" db="EMBL/GenBank/DDBJ databases">
        <title>Massive genome expansion in bonnet fungi (Mycena s.s.) driven by repeated elements and novel gene families across ecological guilds.</title>
        <authorList>
            <consortium name="Lawrence Berkeley National Laboratory"/>
            <person name="Harder C.B."/>
            <person name="Miyauchi S."/>
            <person name="Viragh M."/>
            <person name="Kuo A."/>
            <person name="Thoen E."/>
            <person name="Andreopoulos B."/>
            <person name="Lu D."/>
            <person name="Skrede I."/>
            <person name="Drula E."/>
            <person name="Henrissat B."/>
            <person name="Morin E."/>
            <person name="Kohler A."/>
            <person name="Barry K."/>
            <person name="LaButti K."/>
            <person name="Morin E."/>
            <person name="Salamov A."/>
            <person name="Lipzen A."/>
            <person name="Mereny Z."/>
            <person name="Hegedus B."/>
            <person name="Baldrian P."/>
            <person name="Stursova M."/>
            <person name="Weitz H."/>
            <person name="Taylor A."/>
            <person name="Grigoriev I.V."/>
            <person name="Nagy L.G."/>
            <person name="Martin F."/>
            <person name="Kauserud H."/>
        </authorList>
    </citation>
    <scope>NUCLEOTIDE SEQUENCE</scope>
    <source>
        <strain evidence="8">CBHHK182m</strain>
    </source>
</reference>
<protein>
    <recommendedName>
        <fullName evidence="7">FAD-binding domain-containing protein</fullName>
    </recommendedName>
</protein>
<dbReference type="PANTHER" id="PTHR13789">
    <property type="entry name" value="MONOOXYGENASE"/>
    <property type="match status" value="1"/>
</dbReference>
<keyword evidence="6" id="KW-0812">Transmembrane</keyword>
<feature type="transmembrane region" description="Helical" evidence="6">
    <location>
        <begin position="25"/>
        <end position="43"/>
    </location>
</feature>
<evidence type="ECO:0000256" key="6">
    <source>
        <dbReference type="SAM" id="Phobius"/>
    </source>
</evidence>
<evidence type="ECO:0000256" key="3">
    <source>
        <dbReference type="ARBA" id="ARBA00022827"/>
    </source>
</evidence>
<dbReference type="AlphaFoldDB" id="A0AAD7HZT9"/>
<accession>A0AAD7HZT9</accession>
<keyword evidence="4" id="KW-0560">Oxidoreductase</keyword>
<proteinExistence type="inferred from homology"/>
<dbReference type="Proteomes" id="UP001215598">
    <property type="component" value="Unassembled WGS sequence"/>
</dbReference>
<evidence type="ECO:0000256" key="2">
    <source>
        <dbReference type="ARBA" id="ARBA00022630"/>
    </source>
</evidence>
<keyword evidence="3" id="KW-0274">FAD</keyword>
<gene>
    <name evidence="8" type="ORF">B0H16DRAFT_1329808</name>
</gene>
<keyword evidence="2" id="KW-0285">Flavoprotein</keyword>
<comment type="similarity">
    <text evidence="1">Belongs to the paxM FAD-dependent monooxygenase family.</text>
</comment>
<keyword evidence="9" id="KW-1185">Reference proteome</keyword>
<dbReference type="InterPro" id="IPR002938">
    <property type="entry name" value="FAD-bd"/>
</dbReference>
<dbReference type="PANTHER" id="PTHR13789:SF309">
    <property type="entry name" value="PUTATIVE (AFU_ORTHOLOGUE AFUA_6G14510)-RELATED"/>
    <property type="match status" value="1"/>
</dbReference>